<dbReference type="Proteomes" id="UP000014680">
    <property type="component" value="Unassembled WGS sequence"/>
</dbReference>
<proteinExistence type="predicted"/>
<dbReference type="AlphaFoldDB" id="A0A0A1TZY4"/>
<name>A0A0A1TZY4_ENTIV</name>
<dbReference type="RefSeq" id="XP_004183549.1">
    <property type="nucleotide sequence ID" value="XM_004183501.1"/>
</dbReference>
<reference evidence="1 2" key="1">
    <citation type="submission" date="2012-10" db="EMBL/GenBank/DDBJ databases">
        <authorList>
            <person name="Zafar N."/>
            <person name="Inman J."/>
            <person name="Hall N."/>
            <person name="Lorenzi H."/>
            <person name="Caler E."/>
        </authorList>
    </citation>
    <scope>NUCLEOTIDE SEQUENCE [LARGE SCALE GENOMIC DNA]</scope>
    <source>
        <strain evidence="1 2">IP1</strain>
    </source>
</reference>
<accession>A0A0A1TZY4</accession>
<gene>
    <name evidence="1" type="ORF">EIN_259170</name>
</gene>
<evidence type="ECO:0000313" key="1">
    <source>
        <dbReference type="EMBL" id="ELP84203.1"/>
    </source>
</evidence>
<dbReference type="PANTHER" id="PTHR45661:SF3">
    <property type="entry name" value="IG-LIKE DOMAIN-CONTAINING PROTEIN"/>
    <property type="match status" value="1"/>
</dbReference>
<dbReference type="InterPro" id="IPR053139">
    <property type="entry name" value="Surface_bspA-like"/>
</dbReference>
<dbReference type="Pfam" id="PF13306">
    <property type="entry name" value="LRR_5"/>
    <property type="match status" value="1"/>
</dbReference>
<dbReference type="GeneID" id="14883179"/>
<organism evidence="1 2">
    <name type="scientific">Entamoeba invadens IP1</name>
    <dbReference type="NCBI Taxonomy" id="370355"/>
    <lineage>
        <taxon>Eukaryota</taxon>
        <taxon>Amoebozoa</taxon>
        <taxon>Evosea</taxon>
        <taxon>Archamoebae</taxon>
        <taxon>Mastigamoebida</taxon>
        <taxon>Entamoebidae</taxon>
        <taxon>Entamoeba</taxon>
    </lineage>
</organism>
<sequence length="130" mass="14266">MIVWFIVDFETVDRNKSRNIEFKNVTYTQNDREKFGNNIPSSVTSIGEYCFSGCSSLSSIIIPSSVRSIDDDCFYGCSSLSSINIPSSVISIGDGCFNGCSSLSSITIPLSVTYIGYYCFSSNTIVHQSK</sequence>
<dbReference type="InterPro" id="IPR032675">
    <property type="entry name" value="LRR_dom_sf"/>
</dbReference>
<dbReference type="SUPFAM" id="SSF52058">
    <property type="entry name" value="L domain-like"/>
    <property type="match status" value="1"/>
</dbReference>
<evidence type="ECO:0000313" key="2">
    <source>
        <dbReference type="Proteomes" id="UP000014680"/>
    </source>
</evidence>
<dbReference type="PANTHER" id="PTHR45661">
    <property type="entry name" value="SURFACE ANTIGEN"/>
    <property type="match status" value="1"/>
</dbReference>
<dbReference type="InterPro" id="IPR026906">
    <property type="entry name" value="LRR_5"/>
</dbReference>
<keyword evidence="2" id="KW-1185">Reference proteome</keyword>
<protein>
    <recommendedName>
        <fullName evidence="3">Leucine rich repeat containing protein BspA family protein</fullName>
    </recommendedName>
</protein>
<dbReference type="KEGG" id="eiv:EIN_259170"/>
<dbReference type="VEuPathDB" id="AmoebaDB:EIN_259170"/>
<dbReference type="Gene3D" id="3.80.10.10">
    <property type="entry name" value="Ribonuclease Inhibitor"/>
    <property type="match status" value="1"/>
</dbReference>
<evidence type="ECO:0008006" key="3">
    <source>
        <dbReference type="Google" id="ProtNLM"/>
    </source>
</evidence>
<dbReference type="EMBL" id="KB207142">
    <property type="protein sequence ID" value="ELP84203.1"/>
    <property type="molecule type" value="Genomic_DNA"/>
</dbReference>